<dbReference type="Pfam" id="PF00057">
    <property type="entry name" value="Ldl_recept_a"/>
    <property type="match status" value="1"/>
</dbReference>
<evidence type="ECO:0000256" key="11">
    <source>
        <dbReference type="SAM" id="SignalP"/>
    </source>
</evidence>
<dbReference type="OrthoDB" id="10051896at2759"/>
<dbReference type="PROSITE" id="PS50068">
    <property type="entry name" value="LDLRA_2"/>
    <property type="match status" value="1"/>
</dbReference>
<evidence type="ECO:0000256" key="7">
    <source>
        <dbReference type="ARBA" id="ARBA00023180"/>
    </source>
</evidence>
<evidence type="ECO:0000313" key="14">
    <source>
        <dbReference type="EMBL" id="KFM63021.1"/>
    </source>
</evidence>
<dbReference type="OMA" id="FRSDFMV"/>
<keyword evidence="3" id="KW-0677">Repeat</keyword>
<keyword evidence="15" id="KW-1185">Reference proteome</keyword>
<keyword evidence="7" id="KW-0325">Glycoprotein</keyword>
<dbReference type="Pfam" id="PF00431">
    <property type="entry name" value="CUB"/>
    <property type="match status" value="1"/>
</dbReference>
<evidence type="ECO:0000256" key="3">
    <source>
        <dbReference type="ARBA" id="ARBA00022737"/>
    </source>
</evidence>
<dbReference type="PROSITE" id="PS01209">
    <property type="entry name" value="LDLRA_1"/>
    <property type="match status" value="1"/>
</dbReference>
<dbReference type="SMART" id="SM00020">
    <property type="entry name" value="Tryp_SPc"/>
    <property type="match status" value="1"/>
</dbReference>
<dbReference type="PROSITE" id="PS00135">
    <property type="entry name" value="TRYPSIN_SER"/>
    <property type="match status" value="1"/>
</dbReference>
<keyword evidence="14" id="KW-0812">Transmembrane</keyword>
<dbReference type="PROSITE" id="PS01180">
    <property type="entry name" value="CUB"/>
    <property type="match status" value="1"/>
</dbReference>
<dbReference type="GO" id="GO:0006508">
    <property type="term" value="P:proteolysis"/>
    <property type="evidence" value="ECO:0007669"/>
    <property type="project" value="UniProtKB-KW"/>
</dbReference>
<dbReference type="Gene3D" id="2.60.120.290">
    <property type="entry name" value="Spermadhesin, CUB domain"/>
    <property type="match status" value="1"/>
</dbReference>
<evidence type="ECO:0000256" key="4">
    <source>
        <dbReference type="ARBA" id="ARBA00022801"/>
    </source>
</evidence>
<keyword evidence="1 10" id="KW-0645">Protease</keyword>
<dbReference type="Gene3D" id="4.10.400.10">
    <property type="entry name" value="Low-density Lipoprotein Receptor"/>
    <property type="match status" value="1"/>
</dbReference>
<reference evidence="14 15" key="1">
    <citation type="submission" date="2013-11" db="EMBL/GenBank/DDBJ databases">
        <title>Genome sequencing of Stegodyphus mimosarum.</title>
        <authorList>
            <person name="Bechsgaard J."/>
        </authorList>
    </citation>
    <scope>NUCLEOTIDE SEQUENCE [LARGE SCALE GENOMIC DNA]</scope>
</reference>
<feature type="disulfide bond" evidence="9">
    <location>
        <begin position="157"/>
        <end position="175"/>
    </location>
</feature>
<evidence type="ECO:0000256" key="9">
    <source>
        <dbReference type="PROSITE-ProRule" id="PRU00124"/>
    </source>
</evidence>
<dbReference type="EMBL" id="KK114656">
    <property type="protein sequence ID" value="KFM63021.1"/>
    <property type="molecule type" value="Genomic_DNA"/>
</dbReference>
<dbReference type="InterPro" id="IPR035914">
    <property type="entry name" value="Sperma_CUB_dom_sf"/>
</dbReference>
<dbReference type="Proteomes" id="UP000054359">
    <property type="component" value="Unassembled WGS sequence"/>
</dbReference>
<feature type="disulfide bond" evidence="9">
    <location>
        <begin position="169"/>
        <end position="184"/>
    </location>
</feature>
<dbReference type="InterPro" id="IPR036055">
    <property type="entry name" value="LDL_receptor-like_sf"/>
</dbReference>
<dbReference type="FunFam" id="2.40.10.10:FF:000003">
    <property type="entry name" value="Transmembrane serine protease 3"/>
    <property type="match status" value="1"/>
</dbReference>
<dbReference type="Pfam" id="PF00089">
    <property type="entry name" value="Trypsin"/>
    <property type="match status" value="1"/>
</dbReference>
<name>A0A087TD32_STEMI</name>
<dbReference type="SUPFAM" id="SSF50494">
    <property type="entry name" value="Trypsin-like serine proteases"/>
    <property type="match status" value="1"/>
</dbReference>
<dbReference type="CDD" id="cd00190">
    <property type="entry name" value="Tryp_SPc"/>
    <property type="match status" value="1"/>
</dbReference>
<comment type="caution">
    <text evidence="8">Lacks conserved residue(s) required for the propagation of feature annotation.</text>
</comment>
<dbReference type="SUPFAM" id="SSF49854">
    <property type="entry name" value="Spermadhesin, CUB domain"/>
    <property type="match status" value="1"/>
</dbReference>
<feature type="domain" description="CUB" evidence="12">
    <location>
        <begin position="23"/>
        <end position="144"/>
    </location>
</feature>
<keyword evidence="5 10" id="KW-0720">Serine protease</keyword>
<dbReference type="SMART" id="SM00192">
    <property type="entry name" value="LDLa"/>
    <property type="match status" value="1"/>
</dbReference>
<dbReference type="InterPro" id="IPR018114">
    <property type="entry name" value="TRYPSIN_HIS"/>
</dbReference>
<dbReference type="Gene3D" id="2.40.10.10">
    <property type="entry name" value="Trypsin-like serine proteases"/>
    <property type="match status" value="1"/>
</dbReference>
<dbReference type="SUPFAM" id="SSF57424">
    <property type="entry name" value="LDL receptor-like module"/>
    <property type="match status" value="1"/>
</dbReference>
<dbReference type="SMART" id="SM00042">
    <property type="entry name" value="CUB"/>
    <property type="match status" value="1"/>
</dbReference>
<dbReference type="InterPro" id="IPR001254">
    <property type="entry name" value="Trypsin_dom"/>
</dbReference>
<dbReference type="InterPro" id="IPR009003">
    <property type="entry name" value="Peptidase_S1_PA"/>
</dbReference>
<evidence type="ECO:0000259" key="13">
    <source>
        <dbReference type="PROSITE" id="PS50240"/>
    </source>
</evidence>
<dbReference type="PROSITE" id="PS00134">
    <property type="entry name" value="TRYPSIN_HIS"/>
    <property type="match status" value="1"/>
</dbReference>
<dbReference type="InterPro" id="IPR033116">
    <property type="entry name" value="TRYPSIN_SER"/>
</dbReference>
<evidence type="ECO:0000313" key="15">
    <source>
        <dbReference type="Proteomes" id="UP000054359"/>
    </source>
</evidence>
<dbReference type="PANTHER" id="PTHR24252">
    <property type="entry name" value="ACROSIN-RELATED"/>
    <property type="match status" value="1"/>
</dbReference>
<dbReference type="InterPro" id="IPR002172">
    <property type="entry name" value="LDrepeatLR_classA_rpt"/>
</dbReference>
<gene>
    <name evidence="14" type="ORF">X975_13771</name>
</gene>
<keyword evidence="2 11" id="KW-0732">Signal</keyword>
<sequence length="454" mass="50078">MFRALTFLLAATGISTALDLTGCAPGRPKEINALLRTQGDLYSPGYKENEDYPNDLVCQYIIFAPYGFKIRVTFEDLDIETTDLCMADALSIHEGIHPMAPVHGVFCGNGTYPPVTSLSNALLIVFRSDFMVGKKGFHIRYHASALHRPCGVGELLCRNRKCVRISSRCDGDDNCGDGTDEENCDYPPAITKCGVRPKNASQALGIDRVIGGKEAIPGSWPWQADLQLAFYNPNGHMCGGTLINSQWVLTAAHCFVQNGMPQVWRVHLGKHRKFFTDRYEQIRMVERIVVFPDVTGQMVLRKVLDLDNDIALMKLNAPVKFTPFVSPACLPKQGYELKVGTQCMATGWGLTRGTGFSHVLKEVELWIEKAQDCDSDMGPIDNKTSVCVRNRKGFQDVCHGDSGGPLVCEINDEWQVMGATSRGTAGNFEGGLCAMPGSYTVYSKVSDKADWIKR</sequence>
<accession>A0A087TD32</accession>
<dbReference type="PANTHER" id="PTHR24252:SF7">
    <property type="entry name" value="HYALIN"/>
    <property type="match status" value="1"/>
</dbReference>
<feature type="signal peptide" evidence="11">
    <location>
        <begin position="1"/>
        <end position="17"/>
    </location>
</feature>
<dbReference type="InterPro" id="IPR023415">
    <property type="entry name" value="LDLR_class-A_CS"/>
</dbReference>
<dbReference type="PRINTS" id="PR00722">
    <property type="entry name" value="CHYMOTRYPSIN"/>
</dbReference>
<dbReference type="InterPro" id="IPR000859">
    <property type="entry name" value="CUB_dom"/>
</dbReference>
<keyword evidence="4 10" id="KW-0378">Hydrolase</keyword>
<proteinExistence type="predicted"/>
<feature type="disulfide bond" evidence="9">
    <location>
        <begin position="150"/>
        <end position="162"/>
    </location>
</feature>
<protein>
    <submittedName>
        <fullName evidence="14">Transmembrane protease serine 6</fullName>
    </submittedName>
</protein>
<evidence type="ECO:0000256" key="10">
    <source>
        <dbReference type="RuleBase" id="RU363034"/>
    </source>
</evidence>
<organism evidence="14 15">
    <name type="scientific">Stegodyphus mimosarum</name>
    <name type="common">African social velvet spider</name>
    <dbReference type="NCBI Taxonomy" id="407821"/>
    <lineage>
        <taxon>Eukaryota</taxon>
        <taxon>Metazoa</taxon>
        <taxon>Ecdysozoa</taxon>
        <taxon>Arthropoda</taxon>
        <taxon>Chelicerata</taxon>
        <taxon>Arachnida</taxon>
        <taxon>Araneae</taxon>
        <taxon>Araneomorphae</taxon>
        <taxon>Entelegynae</taxon>
        <taxon>Eresoidea</taxon>
        <taxon>Eresidae</taxon>
        <taxon>Stegodyphus</taxon>
    </lineage>
</organism>
<dbReference type="CDD" id="cd00112">
    <property type="entry name" value="LDLa"/>
    <property type="match status" value="1"/>
</dbReference>
<dbReference type="GO" id="GO:0004252">
    <property type="term" value="F:serine-type endopeptidase activity"/>
    <property type="evidence" value="ECO:0007669"/>
    <property type="project" value="InterPro"/>
</dbReference>
<evidence type="ECO:0000256" key="1">
    <source>
        <dbReference type="ARBA" id="ARBA00022670"/>
    </source>
</evidence>
<evidence type="ECO:0000256" key="5">
    <source>
        <dbReference type="ARBA" id="ARBA00022825"/>
    </source>
</evidence>
<dbReference type="AlphaFoldDB" id="A0A087TD32"/>
<keyword evidence="6 9" id="KW-1015">Disulfide bond</keyword>
<dbReference type="STRING" id="407821.A0A087TD32"/>
<feature type="non-terminal residue" evidence="14">
    <location>
        <position position="454"/>
    </location>
</feature>
<feature type="chain" id="PRO_5001829554" evidence="11">
    <location>
        <begin position="18"/>
        <end position="454"/>
    </location>
</feature>
<evidence type="ECO:0000259" key="12">
    <source>
        <dbReference type="PROSITE" id="PS01180"/>
    </source>
</evidence>
<evidence type="ECO:0000256" key="2">
    <source>
        <dbReference type="ARBA" id="ARBA00022729"/>
    </source>
</evidence>
<dbReference type="InterPro" id="IPR043504">
    <property type="entry name" value="Peptidase_S1_PA_chymotrypsin"/>
</dbReference>
<feature type="domain" description="Peptidase S1" evidence="13">
    <location>
        <begin position="209"/>
        <end position="454"/>
    </location>
</feature>
<evidence type="ECO:0000256" key="8">
    <source>
        <dbReference type="PROSITE-ProRule" id="PRU00059"/>
    </source>
</evidence>
<dbReference type="FunFam" id="2.60.120.290:FF:000003">
    <property type="entry name" value="Neuropilin"/>
    <property type="match status" value="1"/>
</dbReference>
<evidence type="ECO:0000256" key="6">
    <source>
        <dbReference type="ARBA" id="ARBA00023157"/>
    </source>
</evidence>
<dbReference type="InterPro" id="IPR001314">
    <property type="entry name" value="Peptidase_S1A"/>
</dbReference>
<dbReference type="CDD" id="cd00041">
    <property type="entry name" value="CUB"/>
    <property type="match status" value="1"/>
</dbReference>
<keyword evidence="14" id="KW-0472">Membrane</keyword>
<dbReference type="PROSITE" id="PS50240">
    <property type="entry name" value="TRYPSIN_DOM"/>
    <property type="match status" value="1"/>
</dbReference>